<dbReference type="RefSeq" id="WP_048090855.1">
    <property type="nucleotide sequence ID" value="NZ_JMIY01000004.1"/>
</dbReference>
<evidence type="ECO:0000313" key="2">
    <source>
        <dbReference type="Proteomes" id="UP000027153"/>
    </source>
</evidence>
<dbReference type="EMBL" id="JMIY01000004">
    <property type="protein sequence ID" value="KCZ71849.1"/>
    <property type="molecule type" value="Genomic_DNA"/>
</dbReference>
<keyword evidence="2" id="KW-1185">Reference proteome</keyword>
<accession>A0A062V7V3</accession>
<organism evidence="1 2">
    <name type="scientific">Candidatus Methanoperedens nitratireducens</name>
    <dbReference type="NCBI Taxonomy" id="1392998"/>
    <lineage>
        <taxon>Archaea</taxon>
        <taxon>Methanobacteriati</taxon>
        <taxon>Methanobacteriota</taxon>
        <taxon>Stenosarchaea group</taxon>
        <taxon>Methanomicrobia</taxon>
        <taxon>Methanosarcinales</taxon>
        <taxon>ANME-2 cluster</taxon>
        <taxon>Candidatus Methanoperedentaceae</taxon>
        <taxon>Candidatus Methanoperedens</taxon>
    </lineage>
</organism>
<evidence type="ECO:0000313" key="1">
    <source>
        <dbReference type="EMBL" id="KCZ71849.1"/>
    </source>
</evidence>
<sequence>MLQDSNKLIGKGDYLYDFQEKMMVLYASPNARKPKGKKEQIRIIAKSKNGNYKYPSDNKLLPPIAVRVGNKTLYRFEYN</sequence>
<reference evidence="1 2" key="1">
    <citation type="journal article" date="2013" name="Nature">
        <title>Anaerobic oxidation of methane coupled to nitrate reduction in a novel archaeal lineage.</title>
        <authorList>
            <person name="Haroon M.F."/>
            <person name="Hu S."/>
            <person name="Shi Y."/>
            <person name="Imelfort M."/>
            <person name="Keller J."/>
            <person name="Hugenholtz P."/>
            <person name="Yuan Z."/>
            <person name="Tyson G.W."/>
        </authorList>
    </citation>
    <scope>NUCLEOTIDE SEQUENCE [LARGE SCALE GENOMIC DNA]</scope>
    <source>
        <strain evidence="1 2">ANME-2d</strain>
    </source>
</reference>
<proteinExistence type="predicted"/>
<name>A0A062V7V3_9EURY</name>
<dbReference type="AlphaFoldDB" id="A0A062V7V3"/>
<gene>
    <name evidence="1" type="ORF">ANME2D_01904</name>
</gene>
<protein>
    <submittedName>
        <fullName evidence="1">Uncharacterized protein</fullName>
    </submittedName>
</protein>
<comment type="caution">
    <text evidence="1">The sequence shown here is derived from an EMBL/GenBank/DDBJ whole genome shotgun (WGS) entry which is preliminary data.</text>
</comment>
<dbReference type="Proteomes" id="UP000027153">
    <property type="component" value="Unassembled WGS sequence"/>
</dbReference>